<dbReference type="Pfam" id="PF00932">
    <property type="entry name" value="LTD"/>
    <property type="match status" value="1"/>
</dbReference>
<feature type="transmembrane region" description="Helical" evidence="2">
    <location>
        <begin position="12"/>
        <end position="34"/>
    </location>
</feature>
<dbReference type="Proteomes" id="UP000276309">
    <property type="component" value="Chromosome"/>
</dbReference>
<protein>
    <submittedName>
        <fullName evidence="4">Lamin tail domain-containing protein</fullName>
    </submittedName>
</protein>
<dbReference type="EMBL" id="CP032050">
    <property type="protein sequence ID" value="AYN69494.1"/>
    <property type="molecule type" value="Genomic_DNA"/>
</dbReference>
<dbReference type="InterPro" id="IPR043744">
    <property type="entry name" value="DUF5689"/>
</dbReference>
<reference evidence="4 5" key="1">
    <citation type="submission" date="2018-08" db="EMBL/GenBank/DDBJ databases">
        <title>The reduced genetic potential of extracellular carbohydrate catabolism in Euzebyella marina RN62, a Flavobacteriia bacterium isolated from the hadal water.</title>
        <authorList>
            <person name="Xue C."/>
        </authorList>
    </citation>
    <scope>NUCLEOTIDE SEQUENCE [LARGE SCALE GENOMIC DNA]</scope>
    <source>
        <strain evidence="4 5">RN62</strain>
    </source>
</reference>
<evidence type="ECO:0000256" key="2">
    <source>
        <dbReference type="SAM" id="Phobius"/>
    </source>
</evidence>
<feature type="domain" description="LTD" evidence="3">
    <location>
        <begin position="287"/>
        <end position="406"/>
    </location>
</feature>
<evidence type="ECO:0000256" key="1">
    <source>
        <dbReference type="SAM" id="MobiDB-lite"/>
    </source>
</evidence>
<dbReference type="RefSeq" id="WP_121850500.1">
    <property type="nucleotide sequence ID" value="NZ_CP032050.1"/>
</dbReference>
<evidence type="ECO:0000313" key="4">
    <source>
        <dbReference type="EMBL" id="AYN69494.1"/>
    </source>
</evidence>
<dbReference type="InterPro" id="IPR036415">
    <property type="entry name" value="Lamin_tail_dom_sf"/>
</dbReference>
<name>A0A3G2LB68_9FLAO</name>
<dbReference type="PROSITE" id="PS51841">
    <property type="entry name" value="LTD"/>
    <property type="match status" value="1"/>
</dbReference>
<dbReference type="InterPro" id="IPR001322">
    <property type="entry name" value="Lamin_tail_dom"/>
</dbReference>
<feature type="region of interest" description="Disordered" evidence="1">
    <location>
        <begin position="445"/>
        <end position="467"/>
    </location>
</feature>
<dbReference type="OrthoDB" id="1492759at2"/>
<dbReference type="KEGG" id="emar:D1013_19980"/>
<dbReference type="Pfam" id="PF18942">
    <property type="entry name" value="DUF5689"/>
    <property type="match status" value="1"/>
</dbReference>
<feature type="compositionally biased region" description="Polar residues" evidence="1">
    <location>
        <begin position="445"/>
        <end position="456"/>
    </location>
</feature>
<evidence type="ECO:0000259" key="3">
    <source>
        <dbReference type="PROSITE" id="PS51841"/>
    </source>
</evidence>
<gene>
    <name evidence="4" type="ORF">D1013_19980</name>
</gene>
<accession>A0A3G2LB68</accession>
<evidence type="ECO:0000313" key="5">
    <source>
        <dbReference type="Proteomes" id="UP000276309"/>
    </source>
</evidence>
<keyword evidence="2" id="KW-1133">Transmembrane helix</keyword>
<sequence>MNLLSKYITYDLFAPIIRASILLGILIVFVLNFACNREFENPSDFCRENLSANISYLELMSLHEGETFQIQDDLIIEGYVISSDRDNNFFSVIYFQDRSTNPTAGLQIEIDLRESHLFYPVGSKIFIKLKGLYFGKSNEQYKLGATFESFGNTSVGRLPAGVIDDYLFKSCDAPAEINPVIISVADIEEAPLGTLVRFDRVEFLENEVGEPFAIREEETVRNLIDCNDEDLKILNSGYSDFQSEVIPNESGSLTGVLISDRSNRYLVIRDLNDLSFTNDRCEELIDEFTSDQLFISELADPDNNSGARFVELYYSGSETLSLKGWSLVRYTNANSDLSSIIDLSDYYIEPESTMVISPNATEFEIVYGFPADISVGTNTPADSNGDDNLQLIDPFGNVIDTFGRIGEDGSGTDHEFEDGRAVRLPEVLRANSNFNAAEWQIFNDTGDSGTINQPQIAPSDFSPGIRD</sequence>
<organism evidence="4 5">
    <name type="scientific">Euzebyella marina</name>
    <dbReference type="NCBI Taxonomy" id="1761453"/>
    <lineage>
        <taxon>Bacteria</taxon>
        <taxon>Pseudomonadati</taxon>
        <taxon>Bacteroidota</taxon>
        <taxon>Flavobacteriia</taxon>
        <taxon>Flavobacteriales</taxon>
        <taxon>Flavobacteriaceae</taxon>
        <taxon>Euzebyella</taxon>
    </lineage>
</organism>
<dbReference type="AlphaFoldDB" id="A0A3G2LB68"/>
<keyword evidence="2" id="KW-0472">Membrane</keyword>
<proteinExistence type="predicted"/>
<dbReference type="SUPFAM" id="SSF74853">
    <property type="entry name" value="Lamin A/C globular tail domain"/>
    <property type="match status" value="1"/>
</dbReference>
<dbReference type="Gene3D" id="2.60.40.1260">
    <property type="entry name" value="Lamin Tail domain"/>
    <property type="match status" value="1"/>
</dbReference>
<keyword evidence="5" id="KW-1185">Reference proteome</keyword>
<keyword evidence="2" id="KW-0812">Transmembrane</keyword>